<evidence type="ECO:0000313" key="4">
    <source>
        <dbReference type="RefSeq" id="XP_006825279.1"/>
    </source>
</evidence>
<gene>
    <name evidence="4" type="primary">LOC102808857</name>
</gene>
<dbReference type="RefSeq" id="XP_006825279.1">
    <property type="nucleotide sequence ID" value="XM_006825216.1"/>
</dbReference>
<dbReference type="GeneID" id="102808857"/>
<evidence type="ECO:0000256" key="1">
    <source>
        <dbReference type="SAM" id="MobiDB-lite"/>
    </source>
</evidence>
<dbReference type="Pfam" id="PF24818">
    <property type="entry name" value="PH_TRF2_HOY1"/>
    <property type="match status" value="1"/>
</dbReference>
<proteinExistence type="predicted"/>
<evidence type="ECO:0000259" key="2">
    <source>
        <dbReference type="Pfam" id="PF24818"/>
    </source>
</evidence>
<evidence type="ECO:0000313" key="3">
    <source>
        <dbReference type="Proteomes" id="UP000694865"/>
    </source>
</evidence>
<accession>A0ABM0MZ38</accession>
<keyword evidence="3" id="KW-1185">Reference proteome</keyword>
<dbReference type="InterPro" id="IPR057939">
    <property type="entry name" value="TRF2_HOY1_PH"/>
</dbReference>
<reference evidence="4" key="1">
    <citation type="submission" date="2025-08" db="UniProtKB">
        <authorList>
            <consortium name="RefSeq"/>
        </authorList>
    </citation>
    <scope>IDENTIFICATION</scope>
    <source>
        <tissue evidence="4">Testes</tissue>
    </source>
</reference>
<protein>
    <submittedName>
        <fullName evidence="4">Uncharacterized protein LOC102808857</fullName>
    </submittedName>
</protein>
<feature type="domain" description="TRF2/HOY1 PH-like" evidence="2">
    <location>
        <begin position="286"/>
        <end position="406"/>
    </location>
</feature>
<dbReference type="Proteomes" id="UP000694865">
    <property type="component" value="Unplaced"/>
</dbReference>
<name>A0ABM0MZ38_SACKO</name>
<sequence>MTPKPPSQTSQGGAASVAVAGIPSVTEATQQPFTFTTGQCRYTKPFTFSGVYNPFDNTLDAPLSQFQLQEVSASTSSTPLNQTPFILNPSQRLPAKQSYSMSSLMSQNTSGTMHGAVTEHSISDQVQALLGISNNFVPTCSQQQQSSVPSYSQHQQLVTQYNETTPSYTNATPGYMQITNPVMNSCKQYQLSNQNPSSATSFPTYQQVVPLPQQGVSNQYQSVYQMPFIHQVQQAQLLGMYSNIQPAPVRQFQTVSSVAGRAHQTSTLLTKKEVPKKFFAKRYLMISLQIGSWKHEIDSKQSSKSRLKVLFSKRKFVYEIEVNGVMPEQNVKQVANIDVPFRYVSNIHFTENEMKLEVLHPPFMYLGKQELIDPTHPVSTAKHDKPRLIDFTDGQLSQSPYHKIVFRDLICTRLKESLIDFDNKFENLTSLVYVEVSDKKLKPEIYHLPMQQKKKSDIIVPPKPKVVPRKRRRSSQRLDSDDDGLTDFPGCMCRKLCGSRKCSCVKLNISCTEKCNCNLESCKNTFTTLSSMGYNMKDIRNDPCFMRYIIIGMKEGISLATQLEIEVELPCCNNRSKVKDLIPGTVDCKHCRDPVNKLEYSWCFREVSMYKGYRKHCIACKSCINDEDQFHCKQGGETYRGRFSKTEKQTEDVLARRRNRGRFCGAEKHTEDVLEKQRNRRKTFFQSGETDRGRFLKAEKQTEEALEKQTENVFAKRRNTWRTFFQSGETYRGSFRETDRERLSKAEKHTEEALEKQTEDVLAKRRNRQKTF</sequence>
<feature type="compositionally biased region" description="Basic and acidic residues" evidence="1">
    <location>
        <begin position="744"/>
        <end position="763"/>
    </location>
</feature>
<organism evidence="3 4">
    <name type="scientific">Saccoglossus kowalevskii</name>
    <name type="common">Acorn worm</name>
    <dbReference type="NCBI Taxonomy" id="10224"/>
    <lineage>
        <taxon>Eukaryota</taxon>
        <taxon>Metazoa</taxon>
        <taxon>Hemichordata</taxon>
        <taxon>Enteropneusta</taxon>
        <taxon>Harrimaniidae</taxon>
        <taxon>Saccoglossus</taxon>
    </lineage>
</organism>
<feature type="compositionally biased region" description="Basic residues" evidence="1">
    <location>
        <begin position="466"/>
        <end position="475"/>
    </location>
</feature>
<feature type="region of interest" description="Disordered" evidence="1">
    <location>
        <begin position="453"/>
        <end position="481"/>
    </location>
</feature>
<feature type="region of interest" description="Disordered" evidence="1">
    <location>
        <begin position="744"/>
        <end position="772"/>
    </location>
</feature>